<evidence type="ECO:0000313" key="1">
    <source>
        <dbReference type="EMBL" id="CCX12121.1"/>
    </source>
</evidence>
<dbReference type="AlphaFoldDB" id="U4L5N0"/>
<gene>
    <name evidence="1" type="ORF">PCON_11715</name>
</gene>
<accession>U4L5N0</accession>
<keyword evidence="2" id="KW-1185">Reference proteome</keyword>
<name>U4L5N0_PYROM</name>
<organism evidence="1 2">
    <name type="scientific">Pyronema omphalodes (strain CBS 100304)</name>
    <name type="common">Pyronema confluens</name>
    <dbReference type="NCBI Taxonomy" id="1076935"/>
    <lineage>
        <taxon>Eukaryota</taxon>
        <taxon>Fungi</taxon>
        <taxon>Dikarya</taxon>
        <taxon>Ascomycota</taxon>
        <taxon>Pezizomycotina</taxon>
        <taxon>Pezizomycetes</taxon>
        <taxon>Pezizales</taxon>
        <taxon>Pyronemataceae</taxon>
        <taxon>Pyronema</taxon>
    </lineage>
</organism>
<sequence length="56" mass="6237">MPLGNMVLAMWPLPSCLRPPLSPLRTTSSSRSKRGFIKNVECELRACLSMGRNTTM</sequence>
<proteinExistence type="predicted"/>
<dbReference type="Proteomes" id="UP000018144">
    <property type="component" value="Unassembled WGS sequence"/>
</dbReference>
<protein>
    <submittedName>
        <fullName evidence="1">Uncharacterized protein</fullName>
    </submittedName>
</protein>
<reference evidence="1 2" key="1">
    <citation type="journal article" date="2013" name="PLoS Genet.">
        <title>The genome and development-dependent transcriptomes of Pyronema confluens: a window into fungal evolution.</title>
        <authorList>
            <person name="Traeger S."/>
            <person name="Altegoer F."/>
            <person name="Freitag M."/>
            <person name="Gabaldon T."/>
            <person name="Kempken F."/>
            <person name="Kumar A."/>
            <person name="Marcet-Houben M."/>
            <person name="Poggeler S."/>
            <person name="Stajich J.E."/>
            <person name="Nowrousian M."/>
        </authorList>
    </citation>
    <scope>NUCLEOTIDE SEQUENCE [LARGE SCALE GENOMIC DNA]</scope>
    <source>
        <strain evidence="2">CBS 100304</strain>
        <tissue evidence="1">Vegetative mycelium</tissue>
    </source>
</reference>
<dbReference type="EMBL" id="HF935678">
    <property type="protein sequence ID" value="CCX12121.1"/>
    <property type="molecule type" value="Genomic_DNA"/>
</dbReference>
<evidence type="ECO:0000313" key="2">
    <source>
        <dbReference type="Proteomes" id="UP000018144"/>
    </source>
</evidence>